<feature type="compositionally biased region" description="Polar residues" evidence="1">
    <location>
        <begin position="13"/>
        <end position="22"/>
    </location>
</feature>
<name>A0A6J4T5F4_9ACTN</name>
<feature type="compositionally biased region" description="Low complexity" evidence="1">
    <location>
        <begin position="32"/>
        <end position="96"/>
    </location>
</feature>
<feature type="non-terminal residue" evidence="2">
    <location>
        <position position="112"/>
    </location>
</feature>
<sequence length="112" mass="11692">CPSARHTRPPLSRWTSPVSPNGSRRRWRSLGPRQARAPSSSSSPRATARSCAWRPTGSGRAAALASSSPASPTTPRRSTAPPAGARTSRSSARRSSACAVCSTPRRAGCARP</sequence>
<organism evidence="2">
    <name type="scientific">uncultured Solirubrobacteraceae bacterium</name>
    <dbReference type="NCBI Taxonomy" id="1162706"/>
    <lineage>
        <taxon>Bacteria</taxon>
        <taxon>Bacillati</taxon>
        <taxon>Actinomycetota</taxon>
        <taxon>Thermoleophilia</taxon>
        <taxon>Solirubrobacterales</taxon>
        <taxon>Solirubrobacteraceae</taxon>
        <taxon>environmental samples</taxon>
    </lineage>
</organism>
<proteinExistence type="predicted"/>
<accession>A0A6J4T5F4</accession>
<evidence type="ECO:0000256" key="1">
    <source>
        <dbReference type="SAM" id="MobiDB-lite"/>
    </source>
</evidence>
<feature type="region of interest" description="Disordered" evidence="1">
    <location>
        <begin position="1"/>
        <end position="96"/>
    </location>
</feature>
<dbReference type="EMBL" id="CADCVS010000341">
    <property type="protein sequence ID" value="CAA9513655.1"/>
    <property type="molecule type" value="Genomic_DNA"/>
</dbReference>
<feature type="non-terminal residue" evidence="2">
    <location>
        <position position="1"/>
    </location>
</feature>
<gene>
    <name evidence="2" type="ORF">AVDCRST_MAG30-2640</name>
</gene>
<protein>
    <submittedName>
        <fullName evidence="2">Uncharacterized protein</fullName>
    </submittedName>
</protein>
<reference evidence="2" key="1">
    <citation type="submission" date="2020-02" db="EMBL/GenBank/DDBJ databases">
        <authorList>
            <person name="Meier V. D."/>
        </authorList>
    </citation>
    <scope>NUCLEOTIDE SEQUENCE</scope>
    <source>
        <strain evidence="2">AVDCRST_MAG30</strain>
    </source>
</reference>
<dbReference type="AlphaFoldDB" id="A0A6J4T5F4"/>
<evidence type="ECO:0000313" key="2">
    <source>
        <dbReference type="EMBL" id="CAA9513655.1"/>
    </source>
</evidence>